<feature type="compositionally biased region" description="Acidic residues" evidence="1">
    <location>
        <begin position="623"/>
        <end position="646"/>
    </location>
</feature>
<dbReference type="InterPro" id="IPR038883">
    <property type="entry name" value="AN11006-like"/>
</dbReference>
<feature type="region of interest" description="Disordered" evidence="1">
    <location>
        <begin position="494"/>
        <end position="530"/>
    </location>
</feature>
<feature type="region of interest" description="Disordered" evidence="1">
    <location>
        <begin position="215"/>
        <end position="242"/>
    </location>
</feature>
<accession>A0AA40AQC8</accession>
<dbReference type="AlphaFoldDB" id="A0AA40AQC8"/>
<comment type="caution">
    <text evidence="2">The sequence shown here is derived from an EMBL/GenBank/DDBJ whole genome shotgun (WGS) entry which is preliminary data.</text>
</comment>
<evidence type="ECO:0000313" key="2">
    <source>
        <dbReference type="EMBL" id="KAK0720058.1"/>
    </source>
</evidence>
<protein>
    <submittedName>
        <fullName evidence="2">Uncharacterized protein</fullName>
    </submittedName>
</protein>
<evidence type="ECO:0000256" key="1">
    <source>
        <dbReference type="SAM" id="MobiDB-lite"/>
    </source>
</evidence>
<reference evidence="2" key="1">
    <citation type="submission" date="2023-06" db="EMBL/GenBank/DDBJ databases">
        <title>Genome-scale phylogeny and comparative genomics of the fungal order Sordariales.</title>
        <authorList>
            <consortium name="Lawrence Berkeley National Laboratory"/>
            <person name="Hensen N."/>
            <person name="Bonometti L."/>
            <person name="Westerberg I."/>
            <person name="Brannstrom I.O."/>
            <person name="Guillou S."/>
            <person name="Cros-Aarteil S."/>
            <person name="Calhoun S."/>
            <person name="Haridas S."/>
            <person name="Kuo A."/>
            <person name="Mondo S."/>
            <person name="Pangilinan J."/>
            <person name="Riley R."/>
            <person name="Labutti K."/>
            <person name="Andreopoulos B."/>
            <person name="Lipzen A."/>
            <person name="Chen C."/>
            <person name="Yanf M."/>
            <person name="Daum C."/>
            <person name="Ng V."/>
            <person name="Clum A."/>
            <person name="Steindorff A."/>
            <person name="Ohm R."/>
            <person name="Martin F."/>
            <person name="Silar P."/>
            <person name="Natvig D."/>
            <person name="Lalanne C."/>
            <person name="Gautier V."/>
            <person name="Ament-Velasquez S.L."/>
            <person name="Kruys A."/>
            <person name="Hutchinson M.I."/>
            <person name="Powell A.J."/>
            <person name="Barry K."/>
            <person name="Miller A.N."/>
            <person name="Grigoriev I.V."/>
            <person name="Debuchy R."/>
            <person name="Gladieux P."/>
            <person name="Thoren M.H."/>
            <person name="Johannesson H."/>
        </authorList>
    </citation>
    <scope>NUCLEOTIDE SEQUENCE</scope>
    <source>
        <strain evidence="2">SMH4607-1</strain>
    </source>
</reference>
<feature type="region of interest" description="Disordered" evidence="1">
    <location>
        <begin position="620"/>
        <end position="657"/>
    </location>
</feature>
<dbReference type="EMBL" id="JAUKUA010000003">
    <property type="protein sequence ID" value="KAK0720058.1"/>
    <property type="molecule type" value="Genomic_DNA"/>
</dbReference>
<sequence>MPAKMASRKRPVAMVYRPGLLSQQALYHEQHAGSHTESWVRDQERIQERIQSRAGHGLQERTLGGIQPLNGLGEVNVTIRSRSRPRTIIQLDNLLEGDSASQSSVRRHTPWPSFVQLTHRVLPQYPPNWYSTRETSFMGHRDEDVAEPEECQSMLRREIIPIMVEDDEEVNREAEAVLPSAKRRKIFHSTQYNSHIRGTPQQEEQEQLRSQLATLRPSPLGSRVQNASRPHASTSNATPQVKLTQRASQVTNILQPKSHLFVIAPEIRDKIYRYLLVKKNPINVTRLWTEAVRSSSRRLRGGLGQQPVAGADTIIDTRILRVCRQAAVEGTRILYSENKFRYMLRDSTLRNLSIGKRHTRSQIFNAIRVLRTRDHGVYSGRAINIEKYGHLLRNVSLELEPNRHESPYENLMVGALWSLVNFEPDTSGLAIPAWFPQGKIFLHTLSITISPENNRTGGMNVIPFFAEDHQIGMALSEIDTNFLNINVKLARPAKKRRRGVQAQAQAQDDDEDDADDEDDDDEDPVPRHLETTIDMRFLPRHLETLRDNEIDRNMWQNDKLIRQRRINLGHEAQLKLRVLDHRIRMATVDTEQAVRQGFWEDHFTAERRREMHRARDLALIEGVNEEEEEEEEEDSSEDPDSDDKDEDERRTRPRKSLIIHIQRFDGQLRSSRA</sequence>
<feature type="compositionally biased region" description="Acidic residues" evidence="1">
    <location>
        <begin position="507"/>
        <end position="523"/>
    </location>
</feature>
<keyword evidence="3" id="KW-1185">Reference proteome</keyword>
<dbReference type="Proteomes" id="UP001172102">
    <property type="component" value="Unassembled WGS sequence"/>
</dbReference>
<organism evidence="2 3">
    <name type="scientific">Lasiosphaeris hirsuta</name>
    <dbReference type="NCBI Taxonomy" id="260670"/>
    <lineage>
        <taxon>Eukaryota</taxon>
        <taxon>Fungi</taxon>
        <taxon>Dikarya</taxon>
        <taxon>Ascomycota</taxon>
        <taxon>Pezizomycotina</taxon>
        <taxon>Sordariomycetes</taxon>
        <taxon>Sordariomycetidae</taxon>
        <taxon>Sordariales</taxon>
        <taxon>Lasiosphaeriaceae</taxon>
        <taxon>Lasiosphaeris</taxon>
    </lineage>
</organism>
<gene>
    <name evidence="2" type="ORF">B0H67DRAFT_175026</name>
</gene>
<evidence type="ECO:0000313" key="3">
    <source>
        <dbReference type="Proteomes" id="UP001172102"/>
    </source>
</evidence>
<dbReference type="PANTHER" id="PTHR42085">
    <property type="entry name" value="F-BOX DOMAIN-CONTAINING PROTEIN"/>
    <property type="match status" value="1"/>
</dbReference>
<feature type="compositionally biased region" description="Polar residues" evidence="1">
    <location>
        <begin position="223"/>
        <end position="242"/>
    </location>
</feature>
<proteinExistence type="predicted"/>
<name>A0AA40AQC8_9PEZI</name>
<dbReference type="PANTHER" id="PTHR42085:SF1">
    <property type="entry name" value="F-BOX DOMAIN-CONTAINING PROTEIN"/>
    <property type="match status" value="1"/>
</dbReference>